<dbReference type="AlphaFoldDB" id="A0A0K9P004"/>
<feature type="compositionally biased region" description="Polar residues" evidence="1">
    <location>
        <begin position="636"/>
        <end position="647"/>
    </location>
</feature>
<gene>
    <name evidence="2" type="ORF">ZOSMA_477G00130</name>
</gene>
<feature type="compositionally biased region" description="Basic and acidic residues" evidence="1">
    <location>
        <begin position="511"/>
        <end position="532"/>
    </location>
</feature>
<comment type="caution">
    <text evidence="2">The sequence shown here is derived from an EMBL/GenBank/DDBJ whole genome shotgun (WGS) entry which is preliminary data.</text>
</comment>
<organism evidence="2 3">
    <name type="scientific">Zostera marina</name>
    <name type="common">Eelgrass</name>
    <dbReference type="NCBI Taxonomy" id="29655"/>
    <lineage>
        <taxon>Eukaryota</taxon>
        <taxon>Viridiplantae</taxon>
        <taxon>Streptophyta</taxon>
        <taxon>Embryophyta</taxon>
        <taxon>Tracheophyta</taxon>
        <taxon>Spermatophyta</taxon>
        <taxon>Magnoliopsida</taxon>
        <taxon>Liliopsida</taxon>
        <taxon>Zosteraceae</taxon>
        <taxon>Zostera</taxon>
    </lineage>
</organism>
<feature type="compositionally biased region" description="Polar residues" evidence="1">
    <location>
        <begin position="964"/>
        <end position="979"/>
    </location>
</feature>
<dbReference type="PANTHER" id="PTHR16897">
    <property type="entry name" value="OS10G0105400 PROTEIN"/>
    <property type="match status" value="1"/>
</dbReference>
<accession>A0A0K9P004</accession>
<dbReference type="STRING" id="29655.A0A0K9P004"/>
<dbReference type="PANTHER" id="PTHR16897:SF2">
    <property type="entry name" value="OS03G0226600 PROTEIN"/>
    <property type="match status" value="1"/>
</dbReference>
<feature type="region of interest" description="Disordered" evidence="1">
    <location>
        <begin position="511"/>
        <end position="566"/>
    </location>
</feature>
<reference evidence="3" key="1">
    <citation type="journal article" date="2016" name="Nature">
        <title>The genome of the seagrass Zostera marina reveals angiosperm adaptation to the sea.</title>
        <authorList>
            <person name="Olsen J.L."/>
            <person name="Rouze P."/>
            <person name="Verhelst B."/>
            <person name="Lin Y.-C."/>
            <person name="Bayer T."/>
            <person name="Collen J."/>
            <person name="Dattolo E."/>
            <person name="De Paoli E."/>
            <person name="Dittami S."/>
            <person name="Maumus F."/>
            <person name="Michel G."/>
            <person name="Kersting A."/>
            <person name="Lauritano C."/>
            <person name="Lohaus R."/>
            <person name="Toepel M."/>
            <person name="Tonon T."/>
            <person name="Vanneste K."/>
            <person name="Amirebrahimi M."/>
            <person name="Brakel J."/>
            <person name="Bostroem C."/>
            <person name="Chovatia M."/>
            <person name="Grimwood J."/>
            <person name="Jenkins J.W."/>
            <person name="Jueterbock A."/>
            <person name="Mraz A."/>
            <person name="Stam W.T."/>
            <person name="Tice H."/>
            <person name="Bornberg-Bauer E."/>
            <person name="Green P.J."/>
            <person name="Pearson G.A."/>
            <person name="Procaccini G."/>
            <person name="Duarte C.M."/>
            <person name="Schmutz J."/>
            <person name="Reusch T.B.H."/>
            <person name="Van de Peer Y."/>
        </authorList>
    </citation>
    <scope>NUCLEOTIDE SEQUENCE [LARGE SCALE GENOMIC DNA]</scope>
    <source>
        <strain evidence="3">cv. Finnish</strain>
    </source>
</reference>
<evidence type="ECO:0008006" key="4">
    <source>
        <dbReference type="Google" id="ProtNLM"/>
    </source>
</evidence>
<evidence type="ECO:0000256" key="1">
    <source>
        <dbReference type="SAM" id="MobiDB-lite"/>
    </source>
</evidence>
<feature type="region of interest" description="Disordered" evidence="1">
    <location>
        <begin position="411"/>
        <end position="442"/>
    </location>
</feature>
<name>A0A0K9P004_ZOSMR</name>
<dbReference type="Proteomes" id="UP000036987">
    <property type="component" value="Unassembled WGS sequence"/>
</dbReference>
<keyword evidence="3" id="KW-1185">Reference proteome</keyword>
<proteinExistence type="predicted"/>
<feature type="region of interest" description="Disordered" evidence="1">
    <location>
        <begin position="635"/>
        <end position="654"/>
    </location>
</feature>
<dbReference type="EMBL" id="LFYR01001385">
    <property type="protein sequence ID" value="KMZ62299.1"/>
    <property type="molecule type" value="Genomic_DNA"/>
</dbReference>
<feature type="compositionally biased region" description="Basic and acidic residues" evidence="1">
    <location>
        <begin position="423"/>
        <end position="442"/>
    </location>
</feature>
<dbReference type="OrthoDB" id="567691at2759"/>
<evidence type="ECO:0000313" key="3">
    <source>
        <dbReference type="Proteomes" id="UP000036987"/>
    </source>
</evidence>
<feature type="compositionally biased region" description="Basic and acidic residues" evidence="1">
    <location>
        <begin position="541"/>
        <end position="553"/>
    </location>
</feature>
<sequence length="1276" mass="143934">MPALVKRNVTFDDLQVDGSALYFQDVDTESLSSIWSEHSNVISSERLQKFWSELSPKSRRALLKIDKQSFFEQARKNMYCSRCNGLLLEGFAQILLYWKSFNQENQGHKTRGLTNGEDMELVADENPSVHPWGGLMTTRDGALTLMDCYVYGNPTMLENVFDCARQREHDRELQFPDACGGGGRGWISHGLNNYGRVHGTRETCALHTARVSCDTLVEFFKSLDDTSQLNLLQMKEDDFIEKLMYRFDSKRFCRDCRRNVIREFKDLKELKRMRREIHCTIWFCSADAAFQYEVSDDMVQADWRQLFTDTGGTYHHFEWGIGTGEGKSDILDFEDVGMTAEVQVDGLDLGDLEACFITLRAWRIDGRCTELAVKAHALKGQPCVHRRLVVAEGYVIMTKGESIRNFFEHAEEAEEEEDDDTIDKDGNDLDNDGSRPQKHAKSPELAREFLLDAAIVIFKDQVEKAFRENIARQNAHSTFVCLALKLLERNVHLACKDLLTIEKQMMLLREEENEKREDEERKERRRTKERERKLRKKERFKGKVKEKERKDSSESSELSIDVHEEPPNFIDVHEEPPIFIDARDSYREERERALARPHSPDIINKNSGKTVGSECQDLEIFRFGHPDHDIVELKSQGANDSSVPEQSKSSRRKLGFKQDSAFQSNDYDHCQLSFDVDTRNQNDIAGMRGNVYSTSSRCLNGLNRNLRGNIPRIPTRNCNMKIGDNPLKKQTLHDGYDYHSCIYSHQDNVSKNVPYNSRSGWEVKNLNKAQTTLDASRQMYSSGRYNHGYTDSSIVFKGKAGTAGRYLGTKVGFHTKKVWEPTDPRKKCFKIVSDNDLSLQIDSSEHSKDTMVSKGCSKHQSTPLECSDICLSDVCGDVTKTVISNHDICMDIPNNSTATKNFSSDEFDKKTPQYYSKGVGEDEVKSCSAIPLPANNGCDTLLTSSSYDNCSSSLSENSSFSSSGLQNPESASASDSEDIIQQSDRITISKCNDTVPCLSQDSGISNKNTDGLTLNSNESTMELPVSKCTDVDFTNSSLAQNVCVLDVSQCGYETVPRQQDMIPVHANSFHTAYFPAPSMPYHDQGQASWSAMATNGLISFSQPPQYIYPSPLGYGLPANQSPEFCIPYSGLQPLAAAVLNVSQPSMHLAVNHVNVKPDEQMKDITMSGDCKTNDMCNSWTIDTDEALVLQRQSSPKPLPSTADNDVSAKTGKLHETSFSLFHYGGPMASDYSIDSSYLKNIPSQEQTKISSIDEKTMEEYNLFSSGFPIIMVDMPK</sequence>
<evidence type="ECO:0000313" key="2">
    <source>
        <dbReference type="EMBL" id="KMZ62299.1"/>
    </source>
</evidence>
<dbReference type="OMA" id="GKCDILE"/>
<protein>
    <recommendedName>
        <fullName evidence="4">Stress response protein nst1</fullName>
    </recommendedName>
</protein>
<feature type="region of interest" description="Disordered" evidence="1">
    <location>
        <begin position="958"/>
        <end position="979"/>
    </location>
</feature>
<feature type="compositionally biased region" description="Acidic residues" evidence="1">
    <location>
        <begin position="411"/>
        <end position="422"/>
    </location>
</feature>